<reference evidence="1 2" key="1">
    <citation type="submission" date="2019-05" db="EMBL/GenBank/DDBJ databases">
        <title>Another draft genome of Portunus trituberculatus and its Hox gene families provides insights of decapod evolution.</title>
        <authorList>
            <person name="Jeong J.-H."/>
            <person name="Song I."/>
            <person name="Kim S."/>
            <person name="Choi T."/>
            <person name="Kim D."/>
            <person name="Ryu S."/>
            <person name="Kim W."/>
        </authorList>
    </citation>
    <scope>NUCLEOTIDE SEQUENCE [LARGE SCALE GENOMIC DNA]</scope>
    <source>
        <tissue evidence="1">Muscle</tissue>
    </source>
</reference>
<protein>
    <submittedName>
        <fullName evidence="1">Uncharacterized protein</fullName>
    </submittedName>
</protein>
<dbReference type="AlphaFoldDB" id="A0A5B7JBM4"/>
<evidence type="ECO:0000313" key="1">
    <source>
        <dbReference type="EMBL" id="MPC90348.1"/>
    </source>
</evidence>
<accession>A0A5B7JBM4</accession>
<dbReference type="Proteomes" id="UP000324222">
    <property type="component" value="Unassembled WGS sequence"/>
</dbReference>
<gene>
    <name evidence="1" type="ORF">E2C01_085328</name>
</gene>
<comment type="caution">
    <text evidence="1">The sequence shown here is derived from an EMBL/GenBank/DDBJ whole genome shotgun (WGS) entry which is preliminary data.</text>
</comment>
<dbReference type="EMBL" id="VSRR010084058">
    <property type="protein sequence ID" value="MPC90348.1"/>
    <property type="molecule type" value="Genomic_DNA"/>
</dbReference>
<evidence type="ECO:0000313" key="2">
    <source>
        <dbReference type="Proteomes" id="UP000324222"/>
    </source>
</evidence>
<sequence>MTAWCHLRCGTCLSSALV</sequence>
<proteinExistence type="predicted"/>
<keyword evidence="2" id="KW-1185">Reference proteome</keyword>
<name>A0A5B7JBM4_PORTR</name>
<organism evidence="1 2">
    <name type="scientific">Portunus trituberculatus</name>
    <name type="common">Swimming crab</name>
    <name type="synonym">Neptunus trituberculatus</name>
    <dbReference type="NCBI Taxonomy" id="210409"/>
    <lineage>
        <taxon>Eukaryota</taxon>
        <taxon>Metazoa</taxon>
        <taxon>Ecdysozoa</taxon>
        <taxon>Arthropoda</taxon>
        <taxon>Crustacea</taxon>
        <taxon>Multicrustacea</taxon>
        <taxon>Malacostraca</taxon>
        <taxon>Eumalacostraca</taxon>
        <taxon>Eucarida</taxon>
        <taxon>Decapoda</taxon>
        <taxon>Pleocyemata</taxon>
        <taxon>Brachyura</taxon>
        <taxon>Eubrachyura</taxon>
        <taxon>Portunoidea</taxon>
        <taxon>Portunidae</taxon>
        <taxon>Portuninae</taxon>
        <taxon>Portunus</taxon>
    </lineage>
</organism>